<gene>
    <name evidence="2" type="ORF">GUITHDRAFT_147558</name>
</gene>
<feature type="compositionally biased region" description="Polar residues" evidence="1">
    <location>
        <begin position="34"/>
        <end position="49"/>
    </location>
</feature>
<dbReference type="PaxDb" id="55529-EKX33989"/>
<evidence type="ECO:0000313" key="2">
    <source>
        <dbReference type="EMBL" id="EKX33989.1"/>
    </source>
</evidence>
<reference evidence="2 4" key="1">
    <citation type="journal article" date="2012" name="Nature">
        <title>Algal genomes reveal evolutionary mosaicism and the fate of nucleomorphs.</title>
        <authorList>
            <consortium name="DOE Joint Genome Institute"/>
            <person name="Curtis B.A."/>
            <person name="Tanifuji G."/>
            <person name="Burki F."/>
            <person name="Gruber A."/>
            <person name="Irimia M."/>
            <person name="Maruyama S."/>
            <person name="Arias M.C."/>
            <person name="Ball S.G."/>
            <person name="Gile G.H."/>
            <person name="Hirakawa Y."/>
            <person name="Hopkins J.F."/>
            <person name="Kuo A."/>
            <person name="Rensing S.A."/>
            <person name="Schmutz J."/>
            <person name="Symeonidi A."/>
            <person name="Elias M."/>
            <person name="Eveleigh R.J."/>
            <person name="Herman E.K."/>
            <person name="Klute M.J."/>
            <person name="Nakayama T."/>
            <person name="Obornik M."/>
            <person name="Reyes-Prieto A."/>
            <person name="Armbrust E.V."/>
            <person name="Aves S.J."/>
            <person name="Beiko R.G."/>
            <person name="Coutinho P."/>
            <person name="Dacks J.B."/>
            <person name="Durnford D.G."/>
            <person name="Fast N.M."/>
            <person name="Green B.R."/>
            <person name="Grisdale C.J."/>
            <person name="Hempel F."/>
            <person name="Henrissat B."/>
            <person name="Hoppner M.P."/>
            <person name="Ishida K."/>
            <person name="Kim E."/>
            <person name="Koreny L."/>
            <person name="Kroth P.G."/>
            <person name="Liu Y."/>
            <person name="Malik S.B."/>
            <person name="Maier U.G."/>
            <person name="McRose D."/>
            <person name="Mock T."/>
            <person name="Neilson J.A."/>
            <person name="Onodera N.T."/>
            <person name="Poole A.M."/>
            <person name="Pritham E.J."/>
            <person name="Richards T.A."/>
            <person name="Rocap G."/>
            <person name="Roy S.W."/>
            <person name="Sarai C."/>
            <person name="Schaack S."/>
            <person name="Shirato S."/>
            <person name="Slamovits C.H."/>
            <person name="Spencer D.F."/>
            <person name="Suzuki S."/>
            <person name="Worden A.Z."/>
            <person name="Zauner S."/>
            <person name="Barry K."/>
            <person name="Bell C."/>
            <person name="Bharti A.K."/>
            <person name="Crow J.A."/>
            <person name="Grimwood J."/>
            <person name="Kramer R."/>
            <person name="Lindquist E."/>
            <person name="Lucas S."/>
            <person name="Salamov A."/>
            <person name="McFadden G.I."/>
            <person name="Lane C.E."/>
            <person name="Keeling P.J."/>
            <person name="Gray M.W."/>
            <person name="Grigoriev I.V."/>
            <person name="Archibald J.M."/>
        </authorList>
    </citation>
    <scope>NUCLEOTIDE SEQUENCE</scope>
    <source>
        <strain evidence="2 4">CCMP2712</strain>
    </source>
</reference>
<organism evidence="2">
    <name type="scientific">Guillardia theta (strain CCMP2712)</name>
    <name type="common">Cryptophyte</name>
    <dbReference type="NCBI Taxonomy" id="905079"/>
    <lineage>
        <taxon>Eukaryota</taxon>
        <taxon>Cryptophyceae</taxon>
        <taxon>Pyrenomonadales</taxon>
        <taxon>Geminigeraceae</taxon>
        <taxon>Guillardia</taxon>
    </lineage>
</organism>
<feature type="region of interest" description="Disordered" evidence="1">
    <location>
        <begin position="1"/>
        <end position="21"/>
    </location>
</feature>
<dbReference type="HOGENOM" id="CLU_2019621_0_0_1"/>
<feature type="region of interest" description="Disordered" evidence="1">
    <location>
        <begin position="33"/>
        <end position="57"/>
    </location>
</feature>
<reference evidence="4" key="2">
    <citation type="submission" date="2012-11" db="EMBL/GenBank/DDBJ databases">
        <authorList>
            <person name="Kuo A."/>
            <person name="Curtis B.A."/>
            <person name="Tanifuji G."/>
            <person name="Burki F."/>
            <person name="Gruber A."/>
            <person name="Irimia M."/>
            <person name="Maruyama S."/>
            <person name="Arias M.C."/>
            <person name="Ball S.G."/>
            <person name="Gile G.H."/>
            <person name="Hirakawa Y."/>
            <person name="Hopkins J.F."/>
            <person name="Rensing S.A."/>
            <person name="Schmutz J."/>
            <person name="Symeonidi A."/>
            <person name="Elias M."/>
            <person name="Eveleigh R.J."/>
            <person name="Herman E.K."/>
            <person name="Klute M.J."/>
            <person name="Nakayama T."/>
            <person name="Obornik M."/>
            <person name="Reyes-Prieto A."/>
            <person name="Armbrust E.V."/>
            <person name="Aves S.J."/>
            <person name="Beiko R.G."/>
            <person name="Coutinho P."/>
            <person name="Dacks J.B."/>
            <person name="Durnford D.G."/>
            <person name="Fast N.M."/>
            <person name="Green B.R."/>
            <person name="Grisdale C."/>
            <person name="Hempe F."/>
            <person name="Henrissat B."/>
            <person name="Hoppner M.P."/>
            <person name="Ishida K.-I."/>
            <person name="Kim E."/>
            <person name="Koreny L."/>
            <person name="Kroth P.G."/>
            <person name="Liu Y."/>
            <person name="Malik S.-B."/>
            <person name="Maier U.G."/>
            <person name="McRose D."/>
            <person name="Mock T."/>
            <person name="Neilson J.A."/>
            <person name="Onodera N.T."/>
            <person name="Poole A.M."/>
            <person name="Pritham E.J."/>
            <person name="Richards T.A."/>
            <person name="Rocap G."/>
            <person name="Roy S.W."/>
            <person name="Sarai C."/>
            <person name="Schaack S."/>
            <person name="Shirato S."/>
            <person name="Slamovits C.H."/>
            <person name="Spencer D.F."/>
            <person name="Suzuki S."/>
            <person name="Worden A.Z."/>
            <person name="Zauner S."/>
            <person name="Barry K."/>
            <person name="Bell C."/>
            <person name="Bharti A.K."/>
            <person name="Crow J.A."/>
            <person name="Grimwood J."/>
            <person name="Kramer R."/>
            <person name="Lindquist E."/>
            <person name="Lucas S."/>
            <person name="Salamov A."/>
            <person name="McFadden G.I."/>
            <person name="Lane C.E."/>
            <person name="Keeling P.J."/>
            <person name="Gray M.W."/>
            <person name="Grigoriev I.V."/>
            <person name="Archibald J.M."/>
        </authorList>
    </citation>
    <scope>NUCLEOTIDE SEQUENCE</scope>
    <source>
        <strain evidence="4">CCMP2712</strain>
    </source>
</reference>
<reference evidence="3" key="3">
    <citation type="submission" date="2015-06" db="UniProtKB">
        <authorList>
            <consortium name="EnsemblProtists"/>
        </authorList>
    </citation>
    <scope>IDENTIFICATION</scope>
</reference>
<dbReference type="GeneID" id="17290702"/>
<dbReference type="EMBL" id="JH993123">
    <property type="protein sequence ID" value="EKX33989.1"/>
    <property type="molecule type" value="Genomic_DNA"/>
</dbReference>
<name>L1IDJ6_GUITC</name>
<sequence>MSREPWPELIGGGKSPGALSKQKIRFPKTAVMHKTSSVQGNASSKSESSGVDKIREERLQKAPLTISKDRLADQLKISQFEGLMRQRSHIPPRYQSKIDRELVSPFEDLLEQRLLEIESFLRV</sequence>
<dbReference type="RefSeq" id="XP_005820969.1">
    <property type="nucleotide sequence ID" value="XM_005820912.1"/>
</dbReference>
<protein>
    <submittedName>
        <fullName evidence="2 3">Uncharacterized protein</fullName>
    </submittedName>
</protein>
<dbReference type="AlphaFoldDB" id="L1IDJ6"/>
<keyword evidence="4" id="KW-1185">Reference proteome</keyword>
<evidence type="ECO:0000313" key="4">
    <source>
        <dbReference type="Proteomes" id="UP000011087"/>
    </source>
</evidence>
<evidence type="ECO:0000313" key="3">
    <source>
        <dbReference type="EnsemblProtists" id="EKX33989"/>
    </source>
</evidence>
<dbReference type="EnsemblProtists" id="EKX33989">
    <property type="protein sequence ID" value="EKX33989"/>
    <property type="gene ID" value="GUITHDRAFT_147558"/>
</dbReference>
<dbReference type="KEGG" id="gtt:GUITHDRAFT_147558"/>
<proteinExistence type="predicted"/>
<evidence type="ECO:0000256" key="1">
    <source>
        <dbReference type="SAM" id="MobiDB-lite"/>
    </source>
</evidence>
<accession>L1IDJ6</accession>
<dbReference type="Proteomes" id="UP000011087">
    <property type="component" value="Unassembled WGS sequence"/>
</dbReference>